<dbReference type="GO" id="GO:0043041">
    <property type="term" value="P:amino acid activation for nonribosomal peptide biosynthetic process"/>
    <property type="evidence" value="ECO:0007669"/>
    <property type="project" value="TreeGrafter"/>
</dbReference>
<evidence type="ECO:0000256" key="4">
    <source>
        <dbReference type="SAM" id="MobiDB-lite"/>
    </source>
</evidence>
<dbReference type="Gene3D" id="3.30.559.30">
    <property type="entry name" value="Nonribosomal peptide synthetase, condensation domain"/>
    <property type="match status" value="2"/>
</dbReference>
<dbReference type="PROSITE" id="PS50075">
    <property type="entry name" value="CARRIER"/>
    <property type="match status" value="1"/>
</dbReference>
<dbReference type="Gene3D" id="3.30.559.10">
    <property type="entry name" value="Chloramphenicol acetyltransferase-like domain"/>
    <property type="match status" value="2"/>
</dbReference>
<dbReference type="InterPro" id="IPR025110">
    <property type="entry name" value="AMP-bd_C"/>
</dbReference>
<dbReference type="Proteomes" id="UP000286746">
    <property type="component" value="Unassembled WGS sequence"/>
</dbReference>
<evidence type="ECO:0000256" key="2">
    <source>
        <dbReference type="ARBA" id="ARBA00022450"/>
    </source>
</evidence>
<keyword evidence="2" id="KW-0596">Phosphopantetheine</keyword>
<dbReference type="CDD" id="cd19543">
    <property type="entry name" value="DCL_NRPS"/>
    <property type="match status" value="1"/>
</dbReference>
<feature type="domain" description="Carrier" evidence="5">
    <location>
        <begin position="938"/>
        <end position="1013"/>
    </location>
</feature>
<dbReference type="GO" id="GO:0044550">
    <property type="term" value="P:secondary metabolite biosynthetic process"/>
    <property type="evidence" value="ECO:0007669"/>
    <property type="project" value="TreeGrafter"/>
</dbReference>
<dbReference type="InterPro" id="IPR045851">
    <property type="entry name" value="AMP-bd_C_sf"/>
</dbReference>
<dbReference type="RefSeq" id="WP_125051568.1">
    <property type="nucleotide sequence ID" value="NZ_BHZD01000001.1"/>
</dbReference>
<dbReference type="Pfam" id="PF13193">
    <property type="entry name" value="AMP-binding_C"/>
    <property type="match status" value="1"/>
</dbReference>
<dbReference type="GO" id="GO:0003824">
    <property type="term" value="F:catalytic activity"/>
    <property type="evidence" value="ECO:0007669"/>
    <property type="project" value="InterPro"/>
</dbReference>
<evidence type="ECO:0000256" key="1">
    <source>
        <dbReference type="ARBA" id="ARBA00001957"/>
    </source>
</evidence>
<dbReference type="InterPro" id="IPR000873">
    <property type="entry name" value="AMP-dep_synth/lig_dom"/>
</dbReference>
<dbReference type="GO" id="GO:0008610">
    <property type="term" value="P:lipid biosynthetic process"/>
    <property type="evidence" value="ECO:0007669"/>
    <property type="project" value="UniProtKB-ARBA"/>
</dbReference>
<accession>A0A401VV66</accession>
<organism evidence="6 7">
    <name type="scientific">Streptomyces paromomycinus</name>
    <name type="common">Streptomyces rimosus subsp. paromomycinus</name>
    <dbReference type="NCBI Taxonomy" id="92743"/>
    <lineage>
        <taxon>Bacteria</taxon>
        <taxon>Bacillati</taxon>
        <taxon>Actinomycetota</taxon>
        <taxon>Actinomycetes</taxon>
        <taxon>Kitasatosporales</taxon>
        <taxon>Streptomycetaceae</taxon>
        <taxon>Streptomyces</taxon>
    </lineage>
</organism>
<dbReference type="InterPro" id="IPR006162">
    <property type="entry name" value="Ppantetheine_attach_site"/>
</dbReference>
<dbReference type="CDD" id="cd12117">
    <property type="entry name" value="A_NRPS_Srf_like"/>
    <property type="match status" value="1"/>
</dbReference>
<dbReference type="SUPFAM" id="SSF52777">
    <property type="entry name" value="CoA-dependent acyltransferases"/>
    <property type="match status" value="4"/>
</dbReference>
<comment type="cofactor">
    <cofactor evidence="1">
        <name>pantetheine 4'-phosphate</name>
        <dbReference type="ChEBI" id="CHEBI:47942"/>
    </cofactor>
</comment>
<dbReference type="Pfam" id="PF00550">
    <property type="entry name" value="PP-binding"/>
    <property type="match status" value="1"/>
</dbReference>
<dbReference type="InterPro" id="IPR009081">
    <property type="entry name" value="PP-bd_ACP"/>
</dbReference>
<dbReference type="Gene3D" id="3.40.50.1820">
    <property type="entry name" value="alpha/beta hydrolase"/>
    <property type="match status" value="1"/>
</dbReference>
<dbReference type="PANTHER" id="PTHR45527:SF1">
    <property type="entry name" value="FATTY ACID SYNTHASE"/>
    <property type="match status" value="1"/>
</dbReference>
<dbReference type="InterPro" id="IPR020806">
    <property type="entry name" value="PKS_PP-bd"/>
</dbReference>
<dbReference type="GO" id="GO:0005829">
    <property type="term" value="C:cytosol"/>
    <property type="evidence" value="ECO:0007669"/>
    <property type="project" value="TreeGrafter"/>
</dbReference>
<feature type="compositionally biased region" description="Basic and acidic residues" evidence="4">
    <location>
        <begin position="1489"/>
        <end position="1498"/>
    </location>
</feature>
<dbReference type="PROSITE" id="PS00012">
    <property type="entry name" value="PHOSPHOPANTETHEINE"/>
    <property type="match status" value="1"/>
</dbReference>
<dbReference type="InterPro" id="IPR010071">
    <property type="entry name" value="AA_adenyl_dom"/>
</dbReference>
<dbReference type="GO" id="GO:0017000">
    <property type="term" value="P:antibiotic biosynthetic process"/>
    <property type="evidence" value="ECO:0007669"/>
    <property type="project" value="UniProtKB-ARBA"/>
</dbReference>
<dbReference type="EMBL" id="BHZD01000001">
    <property type="protein sequence ID" value="GCD40946.1"/>
    <property type="molecule type" value="Genomic_DNA"/>
</dbReference>
<protein>
    <submittedName>
        <fullName evidence="6">Non-ribosomal peptide synthetase</fullName>
    </submittedName>
</protein>
<sequence length="1498" mass="159814">MDRRIEDVWPLTPLQEGLLFHSLYDGQAEDTYVVQDVLDIEGDLDTAALRASWQALVARHATLRACFRQPPGLEHPVQVIPARVQVPWRDVDLTDRPPEDALAEAERIADEERARRFDLAVPPLLRLVLLRFGPAAHRLVLTNHHILMDGWSLPTLQRELWTLYEAGGAPSGLPPVTPYRDYLGWLNAQDKDSARAAWRADLAGLREPTLLAPATGRPPSAAGHGQVHAKLDRQATAALTELARRHGLTPNTFVQGAWALLLGRLLGRDDVVFGATVAARPAALRGVESMLGLFINTVPVRVPLTASRPVSDLLTEVQTRQGALMSHQYLGLSEIQKAGGPGAEFDSLLVYESFPRGAPAEEKNGPPLKLTPVRGHNVSHYPVSLAAFPGPELLFLLTHRPELISARSARLLAARFLRILHQLVADPDVRAGDLDILVDGERDRLLHGVHTGLPGPVPTTVTGLFERTVRQHRDDIAVVSGETALTYGRLDARANQVARHLHASGARPGDRVVVTLARSPELVVALLGVAKAGAVAVPVDTAQPARRVRTLFDDAASAVVLTETDVEEALRHHSDAPLTAPVTPDSGLYVMYTSGSTGTPKGVVTTHGNVAALAQDTCWDGIAAGRVLFHAPHTFDASTLELWVPLLNGGRVVIAPPADLTAKALARLVTDRGLTAVHLTAGLFRVLAQETPECFAGLRHVLTGGDAVPAEAVAGVRDACPDVTVSHLYGPTETTLCATAFVVGPGAPAPAVLPIGGPRAAVRVYVLDAALRPVPPEVTGELYIAGEGVARGYLGRAAPTAERFVACPYGAGRMYRTGDLVRWDHDGNLVFLGRADDQVKVRGFRIEPAEVEAVLGQCPGVRQAAVIVREDRPGDKRLIAYVVGDASGTRDFVAERLPDYMVPSATVVLDALPLTVNGKVDRAALPAPDHPSGYSGRGPGSPVEEILCALFAEVLGVPRAGAEEGFFDLGGDSLLATRLAGRVQAVLGKDLEVRMLFEAPSPAALAARLADTGDRHGLAAGPRPDVIPLTPGQRSMLSGESRYNIPLTVRLGGPLRTDALEAAWHDVTARHEALRTRYPETGGQQVTAPARTPLTVVPVTEDELPGALDAARARPFDLAAGPPGRADLFALAPDDHVLQIVVHHIAADGWSTGLIARDLSTAYTARAAGGAPRWAPLPVQYADFAVRLNERAARLDEPDSPFGQRLAYWTGVLADLPEAPLLRPDRTPPAEPTGLGGSVPFAIDEAAHRALLETARRERATLFMVLRAAIAALWARRGAVNVPMGTVSAGRADHATSDVVGLFADHLVLRADAGGDPAFAELVRRVRAADLAAYAHQDLPSQLVEERLGRRPFQMITGMENLPDPPWDLPGLTAQPLHPAHRNRGAARSELAVTLRELRTPGSGPAGVEGVVWYSADVYERRTAEVFAAELTGVLRQVAAEPAARIGRLRTELPELPELSELSDGPELPAFPDAAPTAPTASTAPADGGSRRKASDRT</sequence>
<dbReference type="Gene3D" id="3.30.300.30">
    <property type="match status" value="1"/>
</dbReference>
<dbReference type="Pfam" id="PF00501">
    <property type="entry name" value="AMP-binding"/>
    <property type="match status" value="1"/>
</dbReference>
<evidence type="ECO:0000313" key="6">
    <source>
        <dbReference type="EMBL" id="GCD40946.1"/>
    </source>
</evidence>
<dbReference type="Pfam" id="PF00668">
    <property type="entry name" value="Condensation"/>
    <property type="match status" value="2"/>
</dbReference>
<evidence type="ECO:0000259" key="5">
    <source>
        <dbReference type="PROSITE" id="PS50075"/>
    </source>
</evidence>
<dbReference type="FunFam" id="3.30.300.30:FF:000010">
    <property type="entry name" value="Enterobactin synthetase component F"/>
    <property type="match status" value="1"/>
</dbReference>
<dbReference type="PANTHER" id="PTHR45527">
    <property type="entry name" value="NONRIBOSOMAL PEPTIDE SYNTHETASE"/>
    <property type="match status" value="1"/>
</dbReference>
<comment type="caution">
    <text evidence="6">The sequence shown here is derived from an EMBL/GenBank/DDBJ whole genome shotgun (WGS) entry which is preliminary data.</text>
</comment>
<dbReference type="NCBIfam" id="TIGR01733">
    <property type="entry name" value="AA-adenyl-dom"/>
    <property type="match status" value="1"/>
</dbReference>
<reference evidence="6 7" key="1">
    <citation type="submission" date="2018-11" db="EMBL/GenBank/DDBJ databases">
        <title>Whole genome sequence of Streptomyces paromomycinus NBRC 15454(T).</title>
        <authorList>
            <person name="Komaki H."/>
            <person name="Tamura T."/>
        </authorList>
    </citation>
    <scope>NUCLEOTIDE SEQUENCE [LARGE SCALE GENOMIC DNA]</scope>
    <source>
        <strain evidence="6 7">NBRC 15454</strain>
    </source>
</reference>
<dbReference type="SMART" id="SM00823">
    <property type="entry name" value="PKS_PP"/>
    <property type="match status" value="1"/>
</dbReference>
<dbReference type="InterPro" id="IPR036736">
    <property type="entry name" value="ACP-like_sf"/>
</dbReference>
<dbReference type="InterPro" id="IPR001242">
    <property type="entry name" value="Condensation_dom"/>
</dbReference>
<dbReference type="InterPro" id="IPR020845">
    <property type="entry name" value="AMP-binding_CS"/>
</dbReference>
<dbReference type="PROSITE" id="PS00455">
    <property type="entry name" value="AMP_BINDING"/>
    <property type="match status" value="1"/>
</dbReference>
<dbReference type="InterPro" id="IPR029058">
    <property type="entry name" value="AB_hydrolase_fold"/>
</dbReference>
<feature type="compositionally biased region" description="Low complexity" evidence="4">
    <location>
        <begin position="1457"/>
        <end position="1486"/>
    </location>
</feature>
<dbReference type="Gene3D" id="3.40.50.980">
    <property type="match status" value="2"/>
</dbReference>
<dbReference type="SUPFAM" id="SSF56801">
    <property type="entry name" value="Acetyl-CoA synthetase-like"/>
    <property type="match status" value="1"/>
</dbReference>
<dbReference type="GO" id="GO:0031177">
    <property type="term" value="F:phosphopantetheine binding"/>
    <property type="evidence" value="ECO:0007669"/>
    <property type="project" value="InterPro"/>
</dbReference>
<proteinExistence type="predicted"/>
<dbReference type="InterPro" id="IPR023213">
    <property type="entry name" value="CAT-like_dom_sf"/>
</dbReference>
<keyword evidence="7" id="KW-1185">Reference proteome</keyword>
<dbReference type="Gene3D" id="2.30.38.10">
    <property type="entry name" value="Luciferase, Domain 3"/>
    <property type="match status" value="1"/>
</dbReference>
<dbReference type="SUPFAM" id="SSF47336">
    <property type="entry name" value="ACP-like"/>
    <property type="match status" value="1"/>
</dbReference>
<keyword evidence="3" id="KW-0597">Phosphoprotein</keyword>
<gene>
    <name evidence="6" type="ORF">GKJPGBOP_00599</name>
</gene>
<evidence type="ECO:0000256" key="3">
    <source>
        <dbReference type="ARBA" id="ARBA00022553"/>
    </source>
</evidence>
<evidence type="ECO:0000313" key="7">
    <source>
        <dbReference type="Proteomes" id="UP000286746"/>
    </source>
</evidence>
<feature type="region of interest" description="Disordered" evidence="4">
    <location>
        <begin position="1457"/>
        <end position="1498"/>
    </location>
</feature>
<name>A0A401VV66_STREY</name>